<keyword evidence="15" id="KW-1185">Reference proteome</keyword>
<dbReference type="GO" id="GO:0005524">
    <property type="term" value="F:ATP binding"/>
    <property type="evidence" value="ECO:0007669"/>
    <property type="project" value="UniProtKB-UniRule"/>
</dbReference>
<dbReference type="FunFam" id="3.30.200.20:FF:000097">
    <property type="entry name" value="Probable serine/threonine-protein kinase nek1"/>
    <property type="match status" value="1"/>
</dbReference>
<keyword evidence="5 10" id="KW-0547">Nucleotide-binding</keyword>
<evidence type="ECO:0000256" key="2">
    <source>
        <dbReference type="ARBA" id="ARBA00012513"/>
    </source>
</evidence>
<dbReference type="Pfam" id="PF00069">
    <property type="entry name" value="Pkinase"/>
    <property type="match status" value="1"/>
</dbReference>
<dbReference type="PANTHER" id="PTHR44899:SF6">
    <property type="entry name" value="SERINE_THREONINE PROTEIN KINASE"/>
    <property type="match status" value="1"/>
</dbReference>
<dbReference type="EMBL" id="MPUH01000638">
    <property type="protein sequence ID" value="OMJ76319.1"/>
    <property type="molecule type" value="Genomic_DNA"/>
</dbReference>
<dbReference type="PROSITE" id="PS00107">
    <property type="entry name" value="PROTEIN_KINASE_ATP"/>
    <property type="match status" value="1"/>
</dbReference>
<dbReference type="PROSITE" id="PS50011">
    <property type="entry name" value="PROTEIN_KINASE_DOM"/>
    <property type="match status" value="1"/>
</dbReference>
<evidence type="ECO:0000256" key="6">
    <source>
        <dbReference type="ARBA" id="ARBA00022777"/>
    </source>
</evidence>
<keyword evidence="6" id="KW-0418">Kinase</keyword>
<keyword evidence="7 10" id="KW-0067">ATP-binding</keyword>
<feature type="compositionally biased region" description="Basic and acidic residues" evidence="12">
    <location>
        <begin position="311"/>
        <end position="323"/>
    </location>
</feature>
<evidence type="ECO:0000256" key="7">
    <source>
        <dbReference type="ARBA" id="ARBA00022840"/>
    </source>
</evidence>
<evidence type="ECO:0000256" key="1">
    <source>
        <dbReference type="ARBA" id="ARBA00010886"/>
    </source>
</evidence>
<dbReference type="EC" id="2.7.11.1" evidence="2"/>
<evidence type="ECO:0000256" key="4">
    <source>
        <dbReference type="ARBA" id="ARBA00022679"/>
    </source>
</evidence>
<evidence type="ECO:0000313" key="14">
    <source>
        <dbReference type="EMBL" id="OMJ76319.1"/>
    </source>
</evidence>
<comment type="catalytic activity">
    <reaction evidence="8">
        <text>L-threonyl-[protein] + ATP = O-phospho-L-threonyl-[protein] + ADP + H(+)</text>
        <dbReference type="Rhea" id="RHEA:46608"/>
        <dbReference type="Rhea" id="RHEA-COMP:11060"/>
        <dbReference type="Rhea" id="RHEA-COMP:11605"/>
        <dbReference type="ChEBI" id="CHEBI:15378"/>
        <dbReference type="ChEBI" id="CHEBI:30013"/>
        <dbReference type="ChEBI" id="CHEBI:30616"/>
        <dbReference type="ChEBI" id="CHEBI:61977"/>
        <dbReference type="ChEBI" id="CHEBI:456216"/>
        <dbReference type="EC" id="2.7.11.1"/>
    </reaction>
</comment>
<evidence type="ECO:0000256" key="9">
    <source>
        <dbReference type="ARBA" id="ARBA00048679"/>
    </source>
</evidence>
<feature type="domain" description="Protein kinase" evidence="13">
    <location>
        <begin position="6"/>
        <end position="260"/>
    </location>
</feature>
<feature type="binding site" evidence="10">
    <location>
        <position position="35"/>
    </location>
    <ligand>
        <name>ATP</name>
        <dbReference type="ChEBI" id="CHEBI:30616"/>
    </ligand>
</feature>
<dbReference type="InterPro" id="IPR017441">
    <property type="entry name" value="Protein_kinase_ATP_BS"/>
</dbReference>
<keyword evidence="3 11" id="KW-0723">Serine/threonine-protein kinase</keyword>
<dbReference type="OrthoDB" id="248923at2759"/>
<dbReference type="PANTHER" id="PTHR44899">
    <property type="entry name" value="CAMK FAMILY PROTEIN KINASE"/>
    <property type="match status" value="1"/>
</dbReference>
<dbReference type="InterPro" id="IPR000719">
    <property type="entry name" value="Prot_kinase_dom"/>
</dbReference>
<dbReference type="SUPFAM" id="SSF56112">
    <property type="entry name" value="Protein kinase-like (PK-like)"/>
    <property type="match status" value="1"/>
</dbReference>
<name>A0A1R2BHV5_9CILI</name>
<evidence type="ECO:0000256" key="11">
    <source>
        <dbReference type="RuleBase" id="RU000304"/>
    </source>
</evidence>
<gene>
    <name evidence="14" type="ORF">SteCoe_24345</name>
</gene>
<comment type="caution">
    <text evidence="14">The sequence shown here is derived from an EMBL/GenBank/DDBJ whole genome shotgun (WGS) entry which is preliminary data.</text>
</comment>
<dbReference type="Gene3D" id="3.30.200.20">
    <property type="entry name" value="Phosphorylase Kinase, domain 1"/>
    <property type="match status" value="1"/>
</dbReference>
<dbReference type="InterPro" id="IPR008271">
    <property type="entry name" value="Ser/Thr_kinase_AS"/>
</dbReference>
<sequence>MSLSQFEVIGKLGEGAFAQVFKVRRKSDKEIYAMKKVKFGPMSSKEKENALNEVRLLASFEHQNIIAYKEAFFDEGTCLCIITEFAEGGDLLAKIENHKKMRTKFLEVDIWDYLIQICQGLASLHSNRILHRDIKSANIFLSKGIIKIGDLNVSKVNKHGLAVTQTGTPYYACPEVWRDKPYNSSSDIWSVGCVIYEMAAQRPPFMANDMKGLYDKVIKGIYPPIPPGYSHDLSNIISQMLQVNPVARPSCQKILEQDMVRRHMRGIGVELSKNDLLSTIKYVPSLKELSSRLPAPNYEGARRSRGKSINHTHEDSERAESLGRQRQVSVENRRADFRPQQKLPPGLPRYGYKQEYSDAHRYGGNELSADRNEQQKYQIDISLDRKLNRQNSYGDERKANRPLLNAGANVMSGESGTPKLLPRGVVIERVLSEAALDNPPRYRK</sequence>
<dbReference type="PROSITE" id="PS00108">
    <property type="entry name" value="PROTEIN_KINASE_ST"/>
    <property type="match status" value="1"/>
</dbReference>
<reference evidence="14 15" key="1">
    <citation type="submission" date="2016-11" db="EMBL/GenBank/DDBJ databases">
        <title>The macronuclear genome of Stentor coeruleus: a giant cell with tiny introns.</title>
        <authorList>
            <person name="Slabodnick M."/>
            <person name="Ruby J.G."/>
            <person name="Reiff S.B."/>
            <person name="Swart E.C."/>
            <person name="Gosai S."/>
            <person name="Prabakaran S."/>
            <person name="Witkowska E."/>
            <person name="Larue G.E."/>
            <person name="Fisher S."/>
            <person name="Freeman R.M."/>
            <person name="Gunawardena J."/>
            <person name="Chu W."/>
            <person name="Stover N.A."/>
            <person name="Gregory B.D."/>
            <person name="Nowacki M."/>
            <person name="Derisi J."/>
            <person name="Roy S.W."/>
            <person name="Marshall W.F."/>
            <person name="Sood P."/>
        </authorList>
    </citation>
    <scope>NUCLEOTIDE SEQUENCE [LARGE SCALE GENOMIC DNA]</scope>
    <source>
        <strain evidence="14">WM001</strain>
    </source>
</reference>
<accession>A0A1R2BHV5</accession>
<evidence type="ECO:0000256" key="10">
    <source>
        <dbReference type="PROSITE-ProRule" id="PRU10141"/>
    </source>
</evidence>
<evidence type="ECO:0000256" key="8">
    <source>
        <dbReference type="ARBA" id="ARBA00047899"/>
    </source>
</evidence>
<dbReference type="GO" id="GO:0004674">
    <property type="term" value="F:protein serine/threonine kinase activity"/>
    <property type="evidence" value="ECO:0007669"/>
    <property type="project" value="UniProtKB-KW"/>
</dbReference>
<comment type="catalytic activity">
    <reaction evidence="9">
        <text>L-seryl-[protein] + ATP = O-phospho-L-seryl-[protein] + ADP + H(+)</text>
        <dbReference type="Rhea" id="RHEA:17989"/>
        <dbReference type="Rhea" id="RHEA-COMP:9863"/>
        <dbReference type="Rhea" id="RHEA-COMP:11604"/>
        <dbReference type="ChEBI" id="CHEBI:15378"/>
        <dbReference type="ChEBI" id="CHEBI:29999"/>
        <dbReference type="ChEBI" id="CHEBI:30616"/>
        <dbReference type="ChEBI" id="CHEBI:83421"/>
        <dbReference type="ChEBI" id="CHEBI:456216"/>
        <dbReference type="EC" id="2.7.11.1"/>
    </reaction>
</comment>
<dbReference type="SMART" id="SM00220">
    <property type="entry name" value="S_TKc"/>
    <property type="match status" value="1"/>
</dbReference>
<keyword evidence="4" id="KW-0808">Transferase</keyword>
<proteinExistence type="inferred from homology"/>
<dbReference type="AlphaFoldDB" id="A0A1R2BHV5"/>
<evidence type="ECO:0000256" key="5">
    <source>
        <dbReference type="ARBA" id="ARBA00022741"/>
    </source>
</evidence>
<protein>
    <recommendedName>
        <fullName evidence="2">non-specific serine/threonine protein kinase</fullName>
        <ecNumber evidence="2">2.7.11.1</ecNumber>
    </recommendedName>
</protein>
<evidence type="ECO:0000256" key="3">
    <source>
        <dbReference type="ARBA" id="ARBA00022527"/>
    </source>
</evidence>
<dbReference type="InterPro" id="IPR051131">
    <property type="entry name" value="NEK_Ser/Thr_kinase_NIMA"/>
</dbReference>
<feature type="region of interest" description="Disordered" evidence="12">
    <location>
        <begin position="294"/>
        <end position="350"/>
    </location>
</feature>
<dbReference type="InterPro" id="IPR011009">
    <property type="entry name" value="Kinase-like_dom_sf"/>
</dbReference>
<dbReference type="Proteomes" id="UP000187209">
    <property type="component" value="Unassembled WGS sequence"/>
</dbReference>
<evidence type="ECO:0000256" key="12">
    <source>
        <dbReference type="SAM" id="MobiDB-lite"/>
    </source>
</evidence>
<evidence type="ECO:0000259" key="13">
    <source>
        <dbReference type="PROSITE" id="PS50011"/>
    </source>
</evidence>
<comment type="similarity">
    <text evidence="1">Belongs to the protein kinase superfamily. NEK Ser/Thr protein kinase family. NIMA subfamily.</text>
</comment>
<organism evidence="14 15">
    <name type="scientific">Stentor coeruleus</name>
    <dbReference type="NCBI Taxonomy" id="5963"/>
    <lineage>
        <taxon>Eukaryota</taxon>
        <taxon>Sar</taxon>
        <taxon>Alveolata</taxon>
        <taxon>Ciliophora</taxon>
        <taxon>Postciliodesmatophora</taxon>
        <taxon>Heterotrichea</taxon>
        <taxon>Heterotrichida</taxon>
        <taxon>Stentoridae</taxon>
        <taxon>Stentor</taxon>
    </lineage>
</organism>
<evidence type="ECO:0000313" key="15">
    <source>
        <dbReference type="Proteomes" id="UP000187209"/>
    </source>
</evidence>
<dbReference type="Gene3D" id="1.10.510.10">
    <property type="entry name" value="Transferase(Phosphotransferase) domain 1"/>
    <property type="match status" value="1"/>
</dbReference>